<evidence type="ECO:0000256" key="1">
    <source>
        <dbReference type="ARBA" id="ARBA00002151"/>
    </source>
</evidence>
<dbReference type="InterPro" id="IPR002734">
    <property type="entry name" value="RibDG_C"/>
</dbReference>
<sequence length="371" mass="41057">MYVENFNDSFYMLRALELAEKGIGHTKTNPLVGCVIVKDEEIIGEGAHLKFGENHAEVNAIEDAKSRGNDLKGASLYVNLEPCSHYGKTPPCANRIVEEGISRVVIGTTDPFPKVSGGGIKILEDAGISITEGVCQEECLKLNERFFTYVKNKRPFVVLKAGMSLDGKIATASGESKWITSDFSRAYSHELRGKLDAIMVGIGTVLADNPTLNVRHGKYRVNPIRIVTDSRLRIPLDAKLLAEDLDSIAIIVTTKNCDKEKLEKLKEMKNVEVLICHEKNNKVDLLDLMEKLKDYNISSILLEGGRTLNAEMLKNNLVDKFYIFTAPILLGSKGIPAIGDLEIDALKDAIKIKDMKCEKLFDDILVTGRCD</sequence>
<evidence type="ECO:0000256" key="9">
    <source>
        <dbReference type="ARBA" id="ARBA00022857"/>
    </source>
</evidence>
<dbReference type="RefSeq" id="WP_332086647.1">
    <property type="nucleotide sequence ID" value="NZ_JARBCY010000011.1"/>
</dbReference>
<dbReference type="SUPFAM" id="SSF53597">
    <property type="entry name" value="Dihydrofolate reductase-like"/>
    <property type="match status" value="1"/>
</dbReference>
<dbReference type="GO" id="GO:0008703">
    <property type="term" value="F:5-amino-6-(5-phosphoribosylamino)uracil reductase activity"/>
    <property type="evidence" value="ECO:0007669"/>
    <property type="project" value="UniProtKB-EC"/>
</dbReference>
<dbReference type="SUPFAM" id="SSF53927">
    <property type="entry name" value="Cytidine deaminase-like"/>
    <property type="match status" value="1"/>
</dbReference>
<dbReference type="CDD" id="cd01284">
    <property type="entry name" value="Riboflavin_deaminase-reductase"/>
    <property type="match status" value="1"/>
</dbReference>
<evidence type="ECO:0000259" key="15">
    <source>
        <dbReference type="PROSITE" id="PS51747"/>
    </source>
</evidence>
<evidence type="ECO:0000256" key="12">
    <source>
        <dbReference type="ARBA" id="ARBA00049861"/>
    </source>
</evidence>
<keyword evidence="9 14" id="KW-0521">NADP</keyword>
<dbReference type="Proteomes" id="UP001328425">
    <property type="component" value="Unassembled WGS sequence"/>
</dbReference>
<keyword evidence="11" id="KW-0511">Multifunctional enzyme</keyword>
<dbReference type="PANTHER" id="PTHR38011">
    <property type="entry name" value="DIHYDROFOLATE REDUCTASE FAMILY PROTEIN (AFU_ORTHOLOGUE AFUA_8G06820)"/>
    <property type="match status" value="1"/>
</dbReference>
<dbReference type="NCBIfam" id="TIGR00326">
    <property type="entry name" value="eubact_ribD"/>
    <property type="match status" value="1"/>
</dbReference>
<proteinExistence type="inferred from homology"/>
<dbReference type="NCBIfam" id="TIGR00227">
    <property type="entry name" value="ribD_Cterm"/>
    <property type="match status" value="1"/>
</dbReference>
<evidence type="ECO:0000256" key="13">
    <source>
        <dbReference type="ARBA" id="ARBA00049886"/>
    </source>
</evidence>
<organism evidence="16 17">
    <name type="scientific">Peptoniphilus grossensis</name>
    <dbReference type="NCBI Taxonomy" id="1465756"/>
    <lineage>
        <taxon>Bacteria</taxon>
        <taxon>Bacillati</taxon>
        <taxon>Bacillota</taxon>
        <taxon>Tissierellia</taxon>
        <taxon>Tissierellales</taxon>
        <taxon>Peptoniphilaceae</taxon>
        <taxon>Peptoniphilus</taxon>
    </lineage>
</organism>
<dbReference type="InterPro" id="IPR016192">
    <property type="entry name" value="APOBEC/CMP_deaminase_Zn-bd"/>
</dbReference>
<evidence type="ECO:0000256" key="7">
    <source>
        <dbReference type="ARBA" id="ARBA00022723"/>
    </source>
</evidence>
<protein>
    <recommendedName>
        <fullName evidence="14">Riboflavin biosynthesis protein RibD</fullName>
    </recommendedName>
    <domain>
        <recommendedName>
            <fullName evidence="14">Diaminohydroxyphosphoribosylaminopyrimidine deaminase</fullName>
            <shortName evidence="14">DRAP deaminase</shortName>
            <ecNumber evidence="14">3.5.4.26</ecNumber>
        </recommendedName>
        <alternativeName>
            <fullName evidence="14">Riboflavin-specific deaminase</fullName>
        </alternativeName>
    </domain>
    <domain>
        <recommendedName>
            <fullName evidence="14">5-amino-6-(5-phosphoribosylamino)uracil reductase</fullName>
            <ecNumber evidence="14">1.1.1.193</ecNumber>
        </recommendedName>
        <alternativeName>
            <fullName evidence="14">HTP reductase</fullName>
        </alternativeName>
    </domain>
</protein>
<name>A0ABU7X8I4_9FIRM</name>
<keyword evidence="7 14" id="KW-0479">Metal-binding</keyword>
<evidence type="ECO:0000256" key="4">
    <source>
        <dbReference type="ARBA" id="ARBA00005259"/>
    </source>
</evidence>
<evidence type="ECO:0000256" key="6">
    <source>
        <dbReference type="ARBA" id="ARBA00022619"/>
    </source>
</evidence>
<reference evidence="16 17" key="1">
    <citation type="submission" date="2022-11" db="EMBL/GenBank/DDBJ databases">
        <title>The First Case of Preauricular Fistular Abscess Caused by Peptoniphilus grossensis.</title>
        <authorList>
            <person name="Byun J.-H."/>
        </authorList>
    </citation>
    <scope>NUCLEOTIDE SEQUENCE [LARGE SCALE GENOMIC DNA]</scope>
    <source>
        <strain evidence="16 17">GYB008</strain>
    </source>
</reference>
<dbReference type="PIRSF" id="PIRSF006769">
    <property type="entry name" value="RibD"/>
    <property type="match status" value="1"/>
</dbReference>
<comment type="catalytic activity">
    <reaction evidence="13 14">
        <text>2,5-diamino-6-hydroxy-4-(5-phosphoribosylamino)-pyrimidine + H2O + H(+) = 5-amino-6-(5-phospho-D-ribosylamino)uracil + NH4(+)</text>
        <dbReference type="Rhea" id="RHEA:21868"/>
        <dbReference type="ChEBI" id="CHEBI:15377"/>
        <dbReference type="ChEBI" id="CHEBI:15378"/>
        <dbReference type="ChEBI" id="CHEBI:28938"/>
        <dbReference type="ChEBI" id="CHEBI:58453"/>
        <dbReference type="ChEBI" id="CHEBI:58614"/>
        <dbReference type="EC" id="3.5.4.26"/>
    </reaction>
</comment>
<dbReference type="EC" id="1.1.1.193" evidence="14"/>
<keyword evidence="14 16" id="KW-0378">Hydrolase</keyword>
<comment type="cofactor">
    <cofactor evidence="14">
        <name>Zn(2+)</name>
        <dbReference type="ChEBI" id="CHEBI:29105"/>
    </cofactor>
    <text evidence="14">Binds 1 zinc ion.</text>
</comment>
<dbReference type="Gene3D" id="3.40.140.10">
    <property type="entry name" value="Cytidine Deaminase, domain 2"/>
    <property type="match status" value="1"/>
</dbReference>
<feature type="domain" description="CMP/dCMP-type deaminase" evidence="15">
    <location>
        <begin position="6"/>
        <end position="130"/>
    </location>
</feature>
<dbReference type="EC" id="3.5.4.26" evidence="14"/>
<evidence type="ECO:0000256" key="2">
    <source>
        <dbReference type="ARBA" id="ARBA00004882"/>
    </source>
</evidence>
<dbReference type="PROSITE" id="PS00903">
    <property type="entry name" value="CYT_DCMP_DEAMINASES_1"/>
    <property type="match status" value="1"/>
</dbReference>
<evidence type="ECO:0000256" key="8">
    <source>
        <dbReference type="ARBA" id="ARBA00022833"/>
    </source>
</evidence>
<comment type="function">
    <text evidence="1 14">Converts 2,5-diamino-6-(ribosylamino)-4(3h)-pyrimidinone 5'-phosphate into 5-amino-6-(ribosylamino)-2,4(1h,3h)-pyrimidinedione 5'-phosphate.</text>
</comment>
<evidence type="ECO:0000313" key="17">
    <source>
        <dbReference type="Proteomes" id="UP001328425"/>
    </source>
</evidence>
<evidence type="ECO:0000313" key="16">
    <source>
        <dbReference type="EMBL" id="MEF3317329.1"/>
    </source>
</evidence>
<evidence type="ECO:0000256" key="11">
    <source>
        <dbReference type="ARBA" id="ARBA00023268"/>
    </source>
</evidence>
<accession>A0ABU7X8I4</accession>
<comment type="pathway">
    <text evidence="2 14">Cofactor biosynthesis; riboflavin biosynthesis; 5-amino-6-(D-ribitylamino)uracil from GTP: step 2/4.</text>
</comment>
<dbReference type="InterPro" id="IPR004794">
    <property type="entry name" value="Eubact_RibD"/>
</dbReference>
<comment type="pathway">
    <text evidence="3 14">Cofactor biosynthesis; riboflavin biosynthesis; 5-amino-6-(D-ribitylamino)uracil from GTP: step 3/4.</text>
</comment>
<gene>
    <name evidence="16" type="primary">ribD</name>
    <name evidence="16" type="ORF">PV361_01255</name>
</gene>
<dbReference type="Pfam" id="PF00383">
    <property type="entry name" value="dCMP_cyt_deam_1"/>
    <property type="match status" value="1"/>
</dbReference>
<keyword evidence="8 14" id="KW-0862">Zinc</keyword>
<dbReference type="GO" id="GO:0008835">
    <property type="term" value="F:diaminohydroxyphosphoribosylaminopyrimidine deaminase activity"/>
    <property type="evidence" value="ECO:0007669"/>
    <property type="project" value="UniProtKB-EC"/>
</dbReference>
<evidence type="ECO:0000256" key="5">
    <source>
        <dbReference type="ARBA" id="ARBA00007417"/>
    </source>
</evidence>
<evidence type="ECO:0000256" key="3">
    <source>
        <dbReference type="ARBA" id="ARBA00004910"/>
    </source>
</evidence>
<dbReference type="InterPro" id="IPR002125">
    <property type="entry name" value="CMP_dCMP_dom"/>
</dbReference>
<dbReference type="Gene3D" id="3.40.430.10">
    <property type="entry name" value="Dihydrofolate Reductase, subunit A"/>
    <property type="match status" value="1"/>
</dbReference>
<dbReference type="InterPro" id="IPR050765">
    <property type="entry name" value="Riboflavin_Biosynth_HTPR"/>
</dbReference>
<dbReference type="PANTHER" id="PTHR38011:SF7">
    <property type="entry name" value="2,5-DIAMINO-6-RIBOSYLAMINO-4(3H)-PYRIMIDINONE 5'-PHOSPHATE REDUCTASE"/>
    <property type="match status" value="1"/>
</dbReference>
<dbReference type="PROSITE" id="PS51747">
    <property type="entry name" value="CYT_DCMP_DEAMINASES_2"/>
    <property type="match status" value="1"/>
</dbReference>
<dbReference type="InterPro" id="IPR024072">
    <property type="entry name" value="DHFR-like_dom_sf"/>
</dbReference>
<comment type="catalytic activity">
    <reaction evidence="12 14">
        <text>5-amino-6-(5-phospho-D-ribitylamino)uracil + NADP(+) = 5-amino-6-(5-phospho-D-ribosylamino)uracil + NADPH + H(+)</text>
        <dbReference type="Rhea" id="RHEA:17845"/>
        <dbReference type="ChEBI" id="CHEBI:15378"/>
        <dbReference type="ChEBI" id="CHEBI:57783"/>
        <dbReference type="ChEBI" id="CHEBI:58349"/>
        <dbReference type="ChEBI" id="CHEBI:58421"/>
        <dbReference type="ChEBI" id="CHEBI:58453"/>
        <dbReference type="EC" id="1.1.1.193"/>
    </reaction>
</comment>
<keyword evidence="17" id="KW-1185">Reference proteome</keyword>
<evidence type="ECO:0000256" key="14">
    <source>
        <dbReference type="PIRNR" id="PIRNR006769"/>
    </source>
</evidence>
<dbReference type="InterPro" id="IPR011549">
    <property type="entry name" value="RibD_C"/>
</dbReference>
<evidence type="ECO:0000256" key="10">
    <source>
        <dbReference type="ARBA" id="ARBA00023002"/>
    </source>
</evidence>
<comment type="caution">
    <text evidence="16">The sequence shown here is derived from an EMBL/GenBank/DDBJ whole genome shotgun (WGS) entry which is preliminary data.</text>
</comment>
<comment type="similarity">
    <text evidence="5 14">In the C-terminal section; belongs to the HTP reductase family.</text>
</comment>
<keyword evidence="10 14" id="KW-0560">Oxidoreductase</keyword>
<dbReference type="Pfam" id="PF01872">
    <property type="entry name" value="RibD_C"/>
    <property type="match status" value="1"/>
</dbReference>
<keyword evidence="6 14" id="KW-0686">Riboflavin biosynthesis</keyword>
<dbReference type="EMBL" id="JARBCY010000011">
    <property type="protein sequence ID" value="MEF3317329.1"/>
    <property type="molecule type" value="Genomic_DNA"/>
</dbReference>
<dbReference type="InterPro" id="IPR016193">
    <property type="entry name" value="Cytidine_deaminase-like"/>
</dbReference>
<comment type="similarity">
    <text evidence="4 14">In the N-terminal section; belongs to the cytidine and deoxycytidylate deaminase family.</text>
</comment>